<protein>
    <submittedName>
        <fullName evidence="2">Uncharacterized protein</fullName>
    </submittedName>
</protein>
<dbReference type="EMBL" id="JARKHS020032634">
    <property type="protein sequence ID" value="KAK8759766.1"/>
    <property type="molecule type" value="Genomic_DNA"/>
</dbReference>
<evidence type="ECO:0000313" key="3">
    <source>
        <dbReference type="Proteomes" id="UP001321473"/>
    </source>
</evidence>
<dbReference type="AlphaFoldDB" id="A0AAQ4DBC6"/>
<accession>A0AAQ4DBC6</accession>
<reference evidence="2 3" key="1">
    <citation type="journal article" date="2023" name="Arcadia Sci">
        <title>De novo assembly of a long-read Amblyomma americanum tick genome.</title>
        <authorList>
            <person name="Chou S."/>
            <person name="Poskanzer K.E."/>
            <person name="Rollins M."/>
            <person name="Thuy-Boun P.S."/>
        </authorList>
    </citation>
    <scope>NUCLEOTIDE SEQUENCE [LARGE SCALE GENOMIC DNA]</scope>
    <source>
        <strain evidence="2">F_SG_1</strain>
        <tissue evidence="2">Salivary glands</tissue>
    </source>
</reference>
<dbReference type="Proteomes" id="UP001321473">
    <property type="component" value="Unassembled WGS sequence"/>
</dbReference>
<evidence type="ECO:0000256" key="1">
    <source>
        <dbReference type="SAM" id="MobiDB-lite"/>
    </source>
</evidence>
<comment type="caution">
    <text evidence="2">The sequence shown here is derived from an EMBL/GenBank/DDBJ whole genome shotgun (WGS) entry which is preliminary data.</text>
</comment>
<sequence length="94" mass="10749">HLASVARELRQRWGRRFGGGWQQCRQRRRRLVGGRQPVLDHGQPDAAERRRKGSPGQRHVGRLHHGHSQQDRDVRQAACSTVALPPRLVQVVTL</sequence>
<feature type="non-terminal residue" evidence="2">
    <location>
        <position position="1"/>
    </location>
</feature>
<name>A0AAQ4DBC6_AMBAM</name>
<evidence type="ECO:0000313" key="2">
    <source>
        <dbReference type="EMBL" id="KAK8759766.1"/>
    </source>
</evidence>
<feature type="region of interest" description="Disordered" evidence="1">
    <location>
        <begin position="24"/>
        <end position="76"/>
    </location>
</feature>
<organism evidence="2 3">
    <name type="scientific">Amblyomma americanum</name>
    <name type="common">Lone star tick</name>
    <dbReference type="NCBI Taxonomy" id="6943"/>
    <lineage>
        <taxon>Eukaryota</taxon>
        <taxon>Metazoa</taxon>
        <taxon>Ecdysozoa</taxon>
        <taxon>Arthropoda</taxon>
        <taxon>Chelicerata</taxon>
        <taxon>Arachnida</taxon>
        <taxon>Acari</taxon>
        <taxon>Parasitiformes</taxon>
        <taxon>Ixodida</taxon>
        <taxon>Ixodoidea</taxon>
        <taxon>Ixodidae</taxon>
        <taxon>Amblyomminae</taxon>
        <taxon>Amblyomma</taxon>
    </lineage>
</organism>
<keyword evidence="3" id="KW-1185">Reference proteome</keyword>
<proteinExistence type="predicted"/>
<feature type="compositionally biased region" description="Basic residues" evidence="1">
    <location>
        <begin position="49"/>
        <end position="67"/>
    </location>
</feature>
<gene>
    <name evidence="2" type="ORF">V5799_002604</name>
</gene>